<dbReference type="SUPFAM" id="SSF46955">
    <property type="entry name" value="Putative DNA-binding domain"/>
    <property type="match status" value="1"/>
</dbReference>
<dbReference type="InterPro" id="IPR000551">
    <property type="entry name" value="MerR-type_HTH_dom"/>
</dbReference>
<reference evidence="4" key="1">
    <citation type="submission" date="2022-07" db="EMBL/GenBank/DDBJ databases">
        <title>FELIX.</title>
        <authorList>
            <person name="Wan K.H."/>
            <person name="Park S."/>
            <person name="Lawrence Q."/>
            <person name="Eichenberger J.P."/>
            <person name="Booth B.W."/>
            <person name="Piaggio A.J."/>
            <person name="Chandler J.C."/>
            <person name="Franklin A.B."/>
            <person name="Celniker S.E."/>
        </authorList>
    </citation>
    <scope>NUCLEOTIDE SEQUENCE</scope>
    <source>
        <strain evidence="4">QA-1986 374</strain>
    </source>
</reference>
<keyword evidence="5" id="KW-1185">Reference proteome</keyword>
<evidence type="ECO:0000256" key="1">
    <source>
        <dbReference type="ARBA" id="ARBA00023125"/>
    </source>
</evidence>
<dbReference type="Pfam" id="PF13411">
    <property type="entry name" value="MerR_1"/>
    <property type="match status" value="1"/>
</dbReference>
<keyword evidence="1" id="KW-0238">DNA-binding</keyword>
<accession>A0ABY5JVI0</accession>
<dbReference type="Proteomes" id="UP001059773">
    <property type="component" value="Chromosome"/>
</dbReference>
<dbReference type="SMART" id="SM00422">
    <property type="entry name" value="HTH_MERR"/>
    <property type="match status" value="1"/>
</dbReference>
<dbReference type="PANTHER" id="PTHR30204:SF82">
    <property type="entry name" value="TRANSCRIPTIONAL REGULATOR, MERR FAMILY"/>
    <property type="match status" value="1"/>
</dbReference>
<evidence type="ECO:0000256" key="2">
    <source>
        <dbReference type="SAM" id="Coils"/>
    </source>
</evidence>
<dbReference type="EMBL" id="CP101914">
    <property type="protein sequence ID" value="UUI04382.1"/>
    <property type="molecule type" value="Genomic_DNA"/>
</dbReference>
<dbReference type="PROSITE" id="PS00552">
    <property type="entry name" value="HTH_MERR_1"/>
    <property type="match status" value="1"/>
</dbReference>
<keyword evidence="2" id="KW-0175">Coiled coil</keyword>
<dbReference type="PRINTS" id="PR00040">
    <property type="entry name" value="HTHMERR"/>
</dbReference>
<sequence length="136" mass="15798">MTYSIGEVAKKLNLSIPTLRYYDREGLIPFIERSDNGTRVFKESDIELLNIIQCLKSSGMAIKDIKIFIEWCAEGDTTLQQRYDLFTEQKAVVEKQMEELQQTMDLINHKCHYYKTALEAGTEDIHKKDKIGNNVF</sequence>
<dbReference type="Gene3D" id="1.10.1660.10">
    <property type="match status" value="1"/>
</dbReference>
<protein>
    <submittedName>
        <fullName evidence="4">MerR family transcriptional regulator</fullName>
    </submittedName>
</protein>
<dbReference type="RefSeq" id="WP_256709296.1">
    <property type="nucleotide sequence ID" value="NZ_CP101914.1"/>
</dbReference>
<evidence type="ECO:0000259" key="3">
    <source>
        <dbReference type="PROSITE" id="PS50937"/>
    </source>
</evidence>
<dbReference type="PANTHER" id="PTHR30204">
    <property type="entry name" value="REDOX-CYCLING DRUG-SENSING TRANSCRIPTIONAL ACTIVATOR SOXR"/>
    <property type="match status" value="1"/>
</dbReference>
<name>A0ABY5JVI0_9BACI</name>
<dbReference type="InterPro" id="IPR009061">
    <property type="entry name" value="DNA-bd_dom_put_sf"/>
</dbReference>
<organism evidence="4 5">
    <name type="scientific">Oceanobacillus jeddahense</name>
    <dbReference type="NCBI Taxonomy" id="1462527"/>
    <lineage>
        <taxon>Bacteria</taxon>
        <taxon>Bacillati</taxon>
        <taxon>Bacillota</taxon>
        <taxon>Bacilli</taxon>
        <taxon>Bacillales</taxon>
        <taxon>Bacillaceae</taxon>
        <taxon>Oceanobacillus</taxon>
    </lineage>
</organism>
<evidence type="ECO:0000313" key="4">
    <source>
        <dbReference type="EMBL" id="UUI04382.1"/>
    </source>
</evidence>
<dbReference type="InterPro" id="IPR047057">
    <property type="entry name" value="MerR_fam"/>
</dbReference>
<feature type="domain" description="HTH merR-type" evidence="3">
    <location>
        <begin position="2"/>
        <end position="71"/>
    </location>
</feature>
<proteinExistence type="predicted"/>
<evidence type="ECO:0000313" key="5">
    <source>
        <dbReference type="Proteomes" id="UP001059773"/>
    </source>
</evidence>
<gene>
    <name evidence="4" type="ORF">NP439_06935</name>
</gene>
<dbReference type="PROSITE" id="PS50937">
    <property type="entry name" value="HTH_MERR_2"/>
    <property type="match status" value="1"/>
</dbReference>
<feature type="coiled-coil region" evidence="2">
    <location>
        <begin position="83"/>
        <end position="110"/>
    </location>
</feature>
<dbReference type="CDD" id="cd01109">
    <property type="entry name" value="HTH_YyaN"/>
    <property type="match status" value="1"/>
</dbReference>